<protein>
    <submittedName>
        <fullName evidence="1">Uncharacterized protein</fullName>
    </submittedName>
</protein>
<reference evidence="1" key="1">
    <citation type="submission" date="2017-08" db="EMBL/GenBank/DDBJ databases">
        <title>Genomes of multiple Clavibacter strains from different subspecies.</title>
        <authorList>
            <person name="Yuan X.-K."/>
            <person name="Li X.-S."/>
            <person name="Nie J."/>
            <person name="De Boer S.H."/>
        </authorList>
    </citation>
    <scope>NUCLEOTIDE SEQUENCE [LARGE SCALE GENOMIC DNA]</scope>
    <source>
        <strain evidence="1">ATCC 33566</strain>
    </source>
</reference>
<gene>
    <name evidence="1" type="ORF">B5P24_15525</name>
</gene>
<dbReference type="AlphaFoldDB" id="A0A225CG89"/>
<comment type="caution">
    <text evidence="1">The sequence shown here is derived from an EMBL/GenBank/DDBJ whole genome shotgun (WGS) entry which is preliminary data.</text>
</comment>
<organism evidence="1 2">
    <name type="scientific">Clavibacter tessellarius</name>
    <dbReference type="NCBI Taxonomy" id="31965"/>
    <lineage>
        <taxon>Bacteria</taxon>
        <taxon>Bacillati</taxon>
        <taxon>Actinomycetota</taxon>
        <taxon>Actinomycetes</taxon>
        <taxon>Micrococcales</taxon>
        <taxon>Microbacteriaceae</taxon>
        <taxon>Clavibacter</taxon>
    </lineage>
</organism>
<keyword evidence="2" id="KW-1185">Reference proteome</keyword>
<dbReference type="EMBL" id="MZMQ01000002">
    <property type="protein sequence ID" value="OQJ61426.1"/>
    <property type="molecule type" value="Genomic_DNA"/>
</dbReference>
<sequence>MYGPVWADGALWLVRRQSAAGYGERMRTWDFYLPGEDVVSNGWGAEVTQQAALDADLLEGLLRGPNPDHGDLEIAVSLARVVHDEYEAYGTAGSPLTNDDSRLLVRALKAVLARLGIDTFDPPFRDFDTFRRHWLANDGYGSWQVRRNILHDQFDALHDLLSDRETDSLTGALADPISPRKATGWQRVDDELNEMRRHFQTARTEQDYSNVGNDAVAALEALSAASYEHARHGELDADEPPVPNTKARLGRVVEVELPGSENAELRKVVRAAIELAQATKHRRNGDRRSAGMAADAVLLVVNLIRRLR</sequence>
<dbReference type="Proteomes" id="UP000215316">
    <property type="component" value="Unassembled WGS sequence"/>
</dbReference>
<evidence type="ECO:0000313" key="2">
    <source>
        <dbReference type="Proteomes" id="UP000215316"/>
    </source>
</evidence>
<accession>A0A225CG89</accession>
<proteinExistence type="predicted"/>
<name>A0A225CG89_9MICO</name>
<evidence type="ECO:0000313" key="1">
    <source>
        <dbReference type="EMBL" id="OQJ61426.1"/>
    </source>
</evidence>